<feature type="region of interest" description="Disordered" evidence="2">
    <location>
        <begin position="1"/>
        <end position="26"/>
    </location>
</feature>
<organism evidence="3 4">
    <name type="scientific">Perkinsus olseni</name>
    <name type="common">Perkinsus atlanticus</name>
    <dbReference type="NCBI Taxonomy" id="32597"/>
    <lineage>
        <taxon>Eukaryota</taxon>
        <taxon>Sar</taxon>
        <taxon>Alveolata</taxon>
        <taxon>Perkinsozoa</taxon>
        <taxon>Perkinsea</taxon>
        <taxon>Perkinsida</taxon>
        <taxon>Perkinsidae</taxon>
        <taxon>Perkinsus</taxon>
    </lineage>
</organism>
<dbReference type="AlphaFoldDB" id="A0A7J6UG40"/>
<comment type="caution">
    <text evidence="3">The sequence shown here is derived from an EMBL/GenBank/DDBJ whole genome shotgun (WGS) entry which is preliminary data.</text>
</comment>
<evidence type="ECO:0000256" key="1">
    <source>
        <dbReference type="SAM" id="Coils"/>
    </source>
</evidence>
<feature type="compositionally biased region" description="Polar residues" evidence="2">
    <location>
        <begin position="273"/>
        <end position="286"/>
    </location>
</feature>
<dbReference type="Proteomes" id="UP000574390">
    <property type="component" value="Unassembled WGS sequence"/>
</dbReference>
<feature type="compositionally biased region" description="Basic and acidic residues" evidence="2">
    <location>
        <begin position="226"/>
        <end position="241"/>
    </location>
</feature>
<sequence length="303" mass="33792">MILEDREQALSSGIESPRAENTRTSNIREGVGRARALKSSWSRTGLPTGASGPAVPCRVSVPQHASEEHLRSHKSSRNGPFAGSIDHLFRLLEPPMLPSNISEFRSRFSVLMDMLKVLEVKEQQSGCTLRKCNLLRDRLKEETQLTRKLTGNLEALNEELSRRQDLLYSRLSSISRVEQALASAAESNEKLRERMQKRDAQIEKTERMVSVYTKRVVELREEIERRTKNEDTGSESSESKLEAGCPTSRSISSGGSSPPPPMCFISNMLGSDDSASQCTPERSPSEISLVLGRPPDRVELIEL</sequence>
<dbReference type="EMBL" id="JABANM010000288">
    <property type="protein sequence ID" value="KAF4756232.1"/>
    <property type="molecule type" value="Genomic_DNA"/>
</dbReference>
<evidence type="ECO:0000256" key="2">
    <source>
        <dbReference type="SAM" id="MobiDB-lite"/>
    </source>
</evidence>
<reference evidence="3 4" key="1">
    <citation type="submission" date="2020-04" db="EMBL/GenBank/DDBJ databases">
        <title>Perkinsus olseni comparative genomics.</title>
        <authorList>
            <person name="Bogema D.R."/>
        </authorList>
    </citation>
    <scope>NUCLEOTIDE SEQUENCE [LARGE SCALE GENOMIC DNA]</scope>
    <source>
        <strain evidence="3">ATCC PRA-205</strain>
    </source>
</reference>
<evidence type="ECO:0000313" key="4">
    <source>
        <dbReference type="Proteomes" id="UP000574390"/>
    </source>
</evidence>
<feature type="coiled-coil region" evidence="1">
    <location>
        <begin position="139"/>
        <end position="222"/>
    </location>
</feature>
<protein>
    <submittedName>
        <fullName evidence="3">Uncharacterized protein</fullName>
    </submittedName>
</protein>
<feature type="compositionally biased region" description="Low complexity" evidence="2">
    <location>
        <begin position="246"/>
        <end position="256"/>
    </location>
</feature>
<gene>
    <name evidence="3" type="ORF">FOZ62_019071</name>
</gene>
<name>A0A7J6UG40_PEROL</name>
<accession>A0A7J6UG40</accession>
<feature type="region of interest" description="Disordered" evidence="2">
    <location>
        <begin position="226"/>
        <end position="291"/>
    </location>
</feature>
<proteinExistence type="predicted"/>
<keyword evidence="1" id="KW-0175">Coiled coil</keyword>
<evidence type="ECO:0000313" key="3">
    <source>
        <dbReference type="EMBL" id="KAF4756232.1"/>
    </source>
</evidence>